<dbReference type="GO" id="GO:0032259">
    <property type="term" value="P:methylation"/>
    <property type="evidence" value="ECO:0007669"/>
    <property type="project" value="UniProtKB-KW"/>
</dbReference>
<dbReference type="PANTHER" id="PTHR16121:SF0">
    <property type="entry name" value="CAP-SPECIFIC MRNA (NUCLEOSIDE-2'-O-)-METHYLTRANSFERASE 1"/>
    <property type="match status" value="1"/>
</dbReference>
<keyword evidence="1" id="KW-0949">S-adenosyl-L-methionine</keyword>
<keyword evidence="1" id="KW-0808">Transferase</keyword>
<comment type="caution">
    <text evidence="5">The sequence shown here is derived from an EMBL/GenBank/DDBJ whole genome shotgun (WGS) entry which is preliminary data.</text>
</comment>
<comment type="function">
    <text evidence="1">S-adenosyl-L-methionine-dependent methyltransferase that mediates RNA cap1 2'-O-ribose methylation to the 5'-cap structure of RNAs. Methylates the ribose of the first nucleotide of a m(7)GpppG-capped mRNA to produce m(7)GpppNmp (cap1).</text>
</comment>
<dbReference type="STRING" id="195883.A0A482WIR0"/>
<dbReference type="Proteomes" id="UP000291343">
    <property type="component" value="Unassembled WGS sequence"/>
</dbReference>
<evidence type="ECO:0000313" key="6">
    <source>
        <dbReference type="Proteomes" id="UP000291343"/>
    </source>
</evidence>
<dbReference type="GO" id="GO:0006370">
    <property type="term" value="P:7-methylguanosine mRNA capping"/>
    <property type="evidence" value="ECO:0007669"/>
    <property type="project" value="UniProtKB-UniRule"/>
</dbReference>
<dbReference type="PROSITE" id="PS51613">
    <property type="entry name" value="SAM_MT_RRMJ"/>
    <property type="match status" value="1"/>
</dbReference>
<dbReference type="GO" id="GO:0005737">
    <property type="term" value="C:cytoplasm"/>
    <property type="evidence" value="ECO:0007669"/>
    <property type="project" value="TreeGrafter"/>
</dbReference>
<evidence type="ECO:0000313" key="5">
    <source>
        <dbReference type="EMBL" id="RZF33419.1"/>
    </source>
</evidence>
<organism evidence="5 6">
    <name type="scientific">Laodelphax striatellus</name>
    <name type="common">Small brown planthopper</name>
    <name type="synonym">Delphax striatella</name>
    <dbReference type="NCBI Taxonomy" id="195883"/>
    <lineage>
        <taxon>Eukaryota</taxon>
        <taxon>Metazoa</taxon>
        <taxon>Ecdysozoa</taxon>
        <taxon>Arthropoda</taxon>
        <taxon>Hexapoda</taxon>
        <taxon>Insecta</taxon>
        <taxon>Pterygota</taxon>
        <taxon>Neoptera</taxon>
        <taxon>Paraneoptera</taxon>
        <taxon>Hemiptera</taxon>
        <taxon>Auchenorrhyncha</taxon>
        <taxon>Fulgoroidea</taxon>
        <taxon>Delphacidae</taxon>
        <taxon>Criomorphinae</taxon>
        <taxon>Laodelphax</taxon>
    </lineage>
</organism>
<dbReference type="OrthoDB" id="10251234at2759"/>
<keyword evidence="1" id="KW-0506">mRNA capping</keyword>
<feature type="domain" description="RrmJ-type SAM-dependent 2'-O-MTase" evidence="4">
    <location>
        <begin position="326"/>
        <end position="417"/>
    </location>
</feature>
<protein>
    <recommendedName>
        <fullName evidence="1">Cap-specific mRNA (nucleoside-2'-O-)-methyltransferase 1</fullName>
        <ecNumber evidence="1">2.1.1.57</ecNumber>
    </recommendedName>
    <alternativeName>
        <fullName evidence="1">Cap1 2'O-ribose methyltransferase 1</fullName>
    </alternativeName>
</protein>
<dbReference type="EC" id="2.1.1.57" evidence="1"/>
<feature type="domain" description="G-patch" evidence="3">
    <location>
        <begin position="184"/>
        <end position="229"/>
    </location>
</feature>
<dbReference type="EMBL" id="QKKF02034075">
    <property type="protein sequence ID" value="RZF33419.1"/>
    <property type="molecule type" value="Genomic_DNA"/>
</dbReference>
<dbReference type="InterPro" id="IPR002877">
    <property type="entry name" value="RNA_MeTrfase_FtsJ_dom"/>
</dbReference>
<dbReference type="InterPro" id="IPR000467">
    <property type="entry name" value="G_patch_dom"/>
</dbReference>
<proteinExistence type="predicted"/>
<dbReference type="PANTHER" id="PTHR16121">
    <property type="entry name" value="CAP-SPECIFIC MRNA (NUCLEOSIDE-2'-O-)-METHYLTRANSFERASE 1-RELATED"/>
    <property type="match status" value="1"/>
</dbReference>
<dbReference type="GO" id="GO:0005634">
    <property type="term" value="C:nucleus"/>
    <property type="evidence" value="ECO:0007669"/>
    <property type="project" value="UniProtKB-SubCell"/>
</dbReference>
<name>A0A482WIR0_LAOST</name>
<dbReference type="Pfam" id="PF01585">
    <property type="entry name" value="G-patch"/>
    <property type="match status" value="1"/>
</dbReference>
<gene>
    <name evidence="5" type="ORF">LSTR_LSTR009610</name>
</gene>
<sequence>MATPEFISDTDSSDDDAHAHAYSPPAFNVSADQKSSGAESGDETASQRDYEVQSTSSYTSQATSVLSHSSGYSSASSTHPYQPAPASYQPPPPLHAPTMPSLFDYDTSSHRAGGSVVSPLHYPAFAKRPLEDNGYGEDEDEDDEENVDAFGRPIQRFGDGSQPAKKSKYNFESLAQKTETVFQANPKVSNMMAGMGYSGKGLGKHEQGRVDPIELSKQRGRSGLGRTIKGLESESLTWDSSLEVVSVAETPVWLDCVLGELTEENMRDWSTEGQKIEVMDSFCDFVDPDLLYKILEKKTVFDDLDPQSLNAAVKRANPFETIKHGIFQNRAAMKMANIDKVFGKMFTEPLDHNNKPLIGEKNLLYFADVCAGPGGFSEYVLYRKNWQAKGIGFTLANGTNDFKLGDFLAGTPESFET</sequence>
<dbReference type="InterPro" id="IPR025816">
    <property type="entry name" value="RrmJ-type_MeTrfase"/>
</dbReference>
<keyword evidence="6" id="KW-1185">Reference proteome</keyword>
<keyword evidence="1" id="KW-0489">Methyltransferase</keyword>
<comment type="catalytic activity">
    <reaction evidence="1">
        <text>a 5'-end (N(7)-methyl 5'-triphosphoguanosine)-ribonucleoside in mRNA + S-adenosyl-L-methionine = a 5'-end (N(7)-methyl 5'-triphosphoguanosine)-(2'-O-methyl-ribonucleoside) in mRNA + S-adenosyl-L-homocysteine + H(+)</text>
        <dbReference type="Rhea" id="RHEA:67020"/>
        <dbReference type="Rhea" id="RHEA-COMP:17167"/>
        <dbReference type="Rhea" id="RHEA-COMP:17168"/>
        <dbReference type="ChEBI" id="CHEBI:15378"/>
        <dbReference type="ChEBI" id="CHEBI:57856"/>
        <dbReference type="ChEBI" id="CHEBI:59789"/>
        <dbReference type="ChEBI" id="CHEBI:156461"/>
        <dbReference type="ChEBI" id="CHEBI:167609"/>
        <dbReference type="EC" id="2.1.1.57"/>
    </reaction>
</comment>
<dbReference type="PROSITE" id="PS50174">
    <property type="entry name" value="G_PATCH"/>
    <property type="match status" value="1"/>
</dbReference>
<evidence type="ECO:0000259" key="4">
    <source>
        <dbReference type="PROSITE" id="PS51613"/>
    </source>
</evidence>
<dbReference type="Gene3D" id="3.40.50.12760">
    <property type="match status" value="1"/>
</dbReference>
<keyword evidence="1" id="KW-0539">Nucleus</keyword>
<dbReference type="GO" id="GO:0004483">
    <property type="term" value="F:methyltransferase cap1 activity"/>
    <property type="evidence" value="ECO:0007669"/>
    <property type="project" value="UniProtKB-UniRule"/>
</dbReference>
<comment type="subcellular location">
    <subcellularLocation>
        <location evidence="1">Nucleus</location>
    </subcellularLocation>
</comment>
<dbReference type="SMART" id="SM00443">
    <property type="entry name" value="G_patch"/>
    <property type="match status" value="1"/>
</dbReference>
<dbReference type="SMR" id="A0A482WIR0"/>
<reference evidence="5 6" key="1">
    <citation type="journal article" date="2017" name="Gigascience">
        <title>Genome sequence of the small brown planthopper, Laodelphax striatellus.</title>
        <authorList>
            <person name="Zhu J."/>
            <person name="Jiang F."/>
            <person name="Wang X."/>
            <person name="Yang P."/>
            <person name="Bao Y."/>
            <person name="Zhao W."/>
            <person name="Wang W."/>
            <person name="Lu H."/>
            <person name="Wang Q."/>
            <person name="Cui N."/>
            <person name="Li J."/>
            <person name="Chen X."/>
            <person name="Luo L."/>
            <person name="Yu J."/>
            <person name="Kang L."/>
            <person name="Cui F."/>
        </authorList>
    </citation>
    <scope>NUCLEOTIDE SEQUENCE [LARGE SCALE GENOMIC DNA]</scope>
    <source>
        <strain evidence="5">Lst14</strain>
    </source>
</reference>
<accession>A0A482WIR0</accession>
<dbReference type="Pfam" id="PF01728">
    <property type="entry name" value="FtsJ"/>
    <property type="match status" value="1"/>
</dbReference>
<dbReference type="InterPro" id="IPR050851">
    <property type="entry name" value="mRNA_Cap_2O-Ribose_MeTrfase"/>
</dbReference>
<feature type="compositionally biased region" description="Low complexity" evidence="2">
    <location>
        <begin position="53"/>
        <end position="87"/>
    </location>
</feature>
<evidence type="ECO:0000256" key="2">
    <source>
        <dbReference type="SAM" id="MobiDB-lite"/>
    </source>
</evidence>
<evidence type="ECO:0000259" key="3">
    <source>
        <dbReference type="PROSITE" id="PS50174"/>
    </source>
</evidence>
<dbReference type="AlphaFoldDB" id="A0A482WIR0"/>
<dbReference type="GO" id="GO:0003676">
    <property type="term" value="F:nucleic acid binding"/>
    <property type="evidence" value="ECO:0007669"/>
    <property type="project" value="UniProtKB-UniRule"/>
</dbReference>
<evidence type="ECO:0000256" key="1">
    <source>
        <dbReference type="RuleBase" id="RU368012"/>
    </source>
</evidence>
<feature type="region of interest" description="Disordered" evidence="2">
    <location>
        <begin position="1"/>
        <end position="112"/>
    </location>
</feature>
<dbReference type="GO" id="GO:0016556">
    <property type="term" value="P:mRNA modification"/>
    <property type="evidence" value="ECO:0007669"/>
    <property type="project" value="UniProtKB-UniRule"/>
</dbReference>
<dbReference type="InParanoid" id="A0A482WIR0"/>
<keyword evidence="1" id="KW-0507">mRNA processing</keyword>